<keyword evidence="3" id="KW-1185">Reference proteome</keyword>
<keyword evidence="1" id="KW-0472">Membrane</keyword>
<gene>
    <name evidence="2" type="ORF">EGT49_05580</name>
</gene>
<protein>
    <submittedName>
        <fullName evidence="2">Uncharacterized protein</fullName>
    </submittedName>
</protein>
<feature type="transmembrane region" description="Helical" evidence="1">
    <location>
        <begin position="45"/>
        <end position="66"/>
    </location>
</feature>
<reference evidence="2 3" key="1">
    <citation type="submission" date="2018-10" db="EMBL/GenBank/DDBJ databases">
        <title>Lactobacillus sp. R7 and Lactobacillus sp. R19 isolated from fermented mustard green product of Taiwan.</title>
        <authorList>
            <person name="Lin S.-T."/>
        </authorList>
    </citation>
    <scope>NUCLEOTIDE SEQUENCE [LARGE SCALE GENOMIC DNA]</scope>
    <source>
        <strain evidence="2 3">BCRC 81127</strain>
    </source>
</reference>
<keyword evidence="1" id="KW-0812">Transmembrane</keyword>
<evidence type="ECO:0000313" key="3">
    <source>
        <dbReference type="Proteomes" id="UP000298021"/>
    </source>
</evidence>
<sequence length="115" mass="13262">MQFFYNILFCLYPLVLIFLIDKHFHIMDIQTQQFDLDLGLIINKSYVYTIIYLAVAIPLVVVYIYLSLVPAINQEFTEIVSIVSKGIDLLLTGLVLIFCGSQLFILNRDKRKIVG</sequence>
<proteinExistence type="predicted"/>
<dbReference type="OrthoDB" id="2326184at2"/>
<comment type="caution">
    <text evidence="2">The sequence shown here is derived from an EMBL/GenBank/DDBJ whole genome shotgun (WGS) entry which is preliminary data.</text>
</comment>
<name>A0A4Z0JN08_9LACO</name>
<organism evidence="2 3">
    <name type="scientific">Companilactobacillus suantsaicola</name>
    <dbReference type="NCBI Taxonomy" id="2487723"/>
    <lineage>
        <taxon>Bacteria</taxon>
        <taxon>Bacillati</taxon>
        <taxon>Bacillota</taxon>
        <taxon>Bacilli</taxon>
        <taxon>Lactobacillales</taxon>
        <taxon>Lactobacillaceae</taxon>
        <taxon>Companilactobacillus</taxon>
    </lineage>
</organism>
<feature type="transmembrane region" description="Helical" evidence="1">
    <location>
        <begin position="86"/>
        <end position="106"/>
    </location>
</feature>
<feature type="transmembrane region" description="Helical" evidence="1">
    <location>
        <begin position="6"/>
        <end position="24"/>
    </location>
</feature>
<dbReference type="RefSeq" id="WP_135372337.1">
    <property type="nucleotide sequence ID" value="NZ_RKLY01000011.1"/>
</dbReference>
<evidence type="ECO:0000256" key="1">
    <source>
        <dbReference type="SAM" id="Phobius"/>
    </source>
</evidence>
<accession>A0A4Z0JN08</accession>
<dbReference type="AlphaFoldDB" id="A0A4Z0JN08"/>
<dbReference type="Proteomes" id="UP000298021">
    <property type="component" value="Unassembled WGS sequence"/>
</dbReference>
<evidence type="ECO:0000313" key="2">
    <source>
        <dbReference type="EMBL" id="TGD23523.1"/>
    </source>
</evidence>
<keyword evidence="1" id="KW-1133">Transmembrane helix</keyword>
<dbReference type="EMBL" id="RKLY01000011">
    <property type="protein sequence ID" value="TGD23523.1"/>
    <property type="molecule type" value="Genomic_DNA"/>
</dbReference>